<evidence type="ECO:0000256" key="7">
    <source>
        <dbReference type="ARBA" id="ARBA00022989"/>
    </source>
</evidence>
<name>A0ABR4H5T8_9EURO</name>
<dbReference type="SUPFAM" id="SSF81653">
    <property type="entry name" value="Calcium ATPase, transduction domain A"/>
    <property type="match status" value="1"/>
</dbReference>
<dbReference type="Pfam" id="PF13246">
    <property type="entry name" value="Cation_ATPase"/>
    <property type="match status" value="1"/>
</dbReference>
<feature type="transmembrane region" description="Helical" evidence="9">
    <location>
        <begin position="992"/>
        <end position="1011"/>
    </location>
</feature>
<feature type="transmembrane region" description="Helical" evidence="9">
    <location>
        <begin position="365"/>
        <end position="398"/>
    </location>
</feature>
<evidence type="ECO:0000256" key="5">
    <source>
        <dbReference type="ARBA" id="ARBA00022840"/>
    </source>
</evidence>
<sequence length="1062" mass="117235">MDQDDRKDHIHIAEERVHRNEMRPITRRNSSLSIHSTRGRVVAPENLLPITYRTLSFKVDDGFDKDIHSTSDKQERKQIQGLTELDYHLVSVDELQRRLSTSSQGLQGERARRRLAQHGKNQLSPPPSRWFRTILGYLFGGFGSILLGGGILVFIAWKPLGDPPAEANLALALVLVVVWVINAGFNAWQDWSSSRVMASITTMLPDQCLVTRDNNPAYLSALDLVPGDLIHIKQGNKLPADVRLIQTSADAKFDRSILTGESEPVSGTVECTNNNILETNNIGLQGTYCVSGAALGIVVATGDQTVFGRIASLSNGRRTEMTPMQKEILRFVLIIVAFIVTFVVIIIIIWAAYLHKDYPDFINVPTLIVSCVSVGIAFVPEGLPIAVSMGLTIVAGIMKKNKILCKSLATVETLGAVSVICSDKTGTLTKNEMLVVNCFSGGEEYLSEEAKERMVHGSTPGDLPNESVSLVRAIGGLCNAAEFDATTMERPPHAMKVFGDPTDQAILRLSQSLGPVSDLRGQWKKIFEIPFNSKNKFMVRVMSLHHQDDSYLFIKGAPDMLLSKCGYAVSRNGQAEPLSQNERSRIEAIKDRWSAQGKRVILMAQKSVSKEWINAGVDERSALQAAQDGLTLVGLVGLIDPPRDEIPGVIDTLRRASIRIMMVTGDYKLTAQAIAIECGIIRTPPALIDDIKSLDHVDKATVRSAGSTTAIVVSGSELADLSNEDWDTLCNYDEIVFARTTPEQKLRIVKEFQARDNIVAMTGDGVNDAPSLKAADVGVALGSGSDIAIEAADIVLLDSFAAIVEAVKYGRLVYDNLKKTIIYLLPAGSFSELWPVVTNVVLGVPQILSSFLMIIICCLTDCAGAITLAFEKPESDVLLRPPRDPKKDRLVDLKLLGHAYFFIGLYECLMSYIMAFWHMQRRGVPFSAMVLRYGSMDPQYDPAYVTQVANEASSIYFVNLVFMQFFNLLAVRTRRLSIFQQPPVFKKETQNLLLFPAMLFALCVVFIFLYIPSLHDSIDTTTVPVENFFLPVAFGLGLLLLDEGRKYSVQRWPKGFLARIAW</sequence>
<dbReference type="SUPFAM" id="SSF56784">
    <property type="entry name" value="HAD-like"/>
    <property type="match status" value="1"/>
</dbReference>
<dbReference type="InterPro" id="IPR036412">
    <property type="entry name" value="HAD-like_sf"/>
</dbReference>
<dbReference type="SUPFAM" id="SSF81665">
    <property type="entry name" value="Calcium ATPase, transmembrane domain M"/>
    <property type="match status" value="1"/>
</dbReference>
<dbReference type="PANTHER" id="PTHR43294">
    <property type="entry name" value="SODIUM/POTASSIUM-TRANSPORTING ATPASE SUBUNIT ALPHA"/>
    <property type="match status" value="1"/>
</dbReference>
<evidence type="ECO:0000256" key="3">
    <source>
        <dbReference type="ARBA" id="ARBA00022692"/>
    </source>
</evidence>
<dbReference type="Pfam" id="PF00690">
    <property type="entry name" value="Cation_ATPase_N"/>
    <property type="match status" value="1"/>
</dbReference>
<keyword evidence="8 9" id="KW-0472">Membrane</keyword>
<dbReference type="InterPro" id="IPR001757">
    <property type="entry name" value="P_typ_ATPase"/>
</dbReference>
<evidence type="ECO:0000256" key="8">
    <source>
        <dbReference type="ARBA" id="ARBA00023136"/>
    </source>
</evidence>
<feature type="transmembrane region" description="Helical" evidence="9">
    <location>
        <begin position="891"/>
        <end position="917"/>
    </location>
</feature>
<keyword evidence="6" id="KW-1278">Translocase</keyword>
<dbReference type="InterPro" id="IPR004014">
    <property type="entry name" value="ATPase_P-typ_cation-transptr_N"/>
</dbReference>
<dbReference type="Proteomes" id="UP001610334">
    <property type="component" value="Unassembled WGS sequence"/>
</dbReference>
<keyword evidence="3 9" id="KW-0812">Transmembrane</keyword>
<dbReference type="Pfam" id="PF00122">
    <property type="entry name" value="E1-E2_ATPase"/>
    <property type="match status" value="1"/>
</dbReference>
<gene>
    <name evidence="11" type="ORF">BJX63DRAFT_444844</name>
</gene>
<evidence type="ECO:0000256" key="4">
    <source>
        <dbReference type="ARBA" id="ARBA00022741"/>
    </source>
</evidence>
<dbReference type="PROSITE" id="PS00154">
    <property type="entry name" value="ATPASE_E1_E2"/>
    <property type="match status" value="1"/>
</dbReference>
<dbReference type="SFLD" id="SFLDG00002">
    <property type="entry name" value="C1.7:_P-type_atpase_like"/>
    <property type="match status" value="1"/>
</dbReference>
<dbReference type="Gene3D" id="1.20.1110.10">
    <property type="entry name" value="Calcium-transporting ATPase, transmembrane domain"/>
    <property type="match status" value="1"/>
</dbReference>
<evidence type="ECO:0000313" key="11">
    <source>
        <dbReference type="EMBL" id="KAL2810148.1"/>
    </source>
</evidence>
<keyword evidence="2" id="KW-1003">Cell membrane</keyword>
<dbReference type="InterPro" id="IPR044492">
    <property type="entry name" value="P_typ_ATPase_HD_dom"/>
</dbReference>
<feature type="domain" description="Cation-transporting P-type ATPase N-terminal" evidence="10">
    <location>
        <begin position="86"/>
        <end position="158"/>
    </location>
</feature>
<evidence type="ECO:0000259" key="10">
    <source>
        <dbReference type="SMART" id="SM00831"/>
    </source>
</evidence>
<dbReference type="InterPro" id="IPR023298">
    <property type="entry name" value="ATPase_P-typ_TM_dom_sf"/>
</dbReference>
<keyword evidence="12" id="KW-1185">Reference proteome</keyword>
<keyword evidence="4" id="KW-0547">Nucleotide-binding</keyword>
<feature type="transmembrane region" description="Helical" evidence="9">
    <location>
        <begin position="134"/>
        <end position="157"/>
    </location>
</feature>
<dbReference type="SFLD" id="SFLDS00003">
    <property type="entry name" value="Haloacid_Dehalogenase"/>
    <property type="match status" value="1"/>
</dbReference>
<dbReference type="InterPro" id="IPR023214">
    <property type="entry name" value="HAD_sf"/>
</dbReference>
<evidence type="ECO:0000256" key="9">
    <source>
        <dbReference type="SAM" id="Phobius"/>
    </source>
</evidence>
<dbReference type="EMBL" id="JBFXLT010000076">
    <property type="protein sequence ID" value="KAL2810148.1"/>
    <property type="molecule type" value="Genomic_DNA"/>
</dbReference>
<accession>A0ABR4H5T8</accession>
<keyword evidence="7 9" id="KW-1133">Transmembrane helix</keyword>
<feature type="transmembrane region" description="Helical" evidence="9">
    <location>
        <begin position="954"/>
        <end position="971"/>
    </location>
</feature>
<dbReference type="PRINTS" id="PR00119">
    <property type="entry name" value="CATATPASE"/>
</dbReference>
<dbReference type="Gene3D" id="3.40.50.1000">
    <property type="entry name" value="HAD superfamily/HAD-like"/>
    <property type="match status" value="1"/>
</dbReference>
<dbReference type="Pfam" id="PF00689">
    <property type="entry name" value="Cation_ATPase_C"/>
    <property type="match status" value="1"/>
</dbReference>
<dbReference type="NCBIfam" id="TIGR01494">
    <property type="entry name" value="ATPase_P-type"/>
    <property type="match status" value="2"/>
</dbReference>
<feature type="transmembrane region" description="Helical" evidence="9">
    <location>
        <begin position="847"/>
        <end position="870"/>
    </location>
</feature>
<feature type="transmembrane region" description="Helical" evidence="9">
    <location>
        <begin position="1023"/>
        <end position="1041"/>
    </location>
</feature>
<dbReference type="InterPro" id="IPR059000">
    <property type="entry name" value="ATPase_P-type_domA"/>
</dbReference>
<reference evidence="11 12" key="1">
    <citation type="submission" date="2024-07" db="EMBL/GenBank/DDBJ databases">
        <title>Section-level genome sequencing and comparative genomics of Aspergillus sections Usti and Cavernicolus.</title>
        <authorList>
            <consortium name="Lawrence Berkeley National Laboratory"/>
            <person name="Nybo J.L."/>
            <person name="Vesth T.C."/>
            <person name="Theobald S."/>
            <person name="Frisvad J.C."/>
            <person name="Larsen T.O."/>
            <person name="Kjaerboelling I."/>
            <person name="Rothschild-Mancinelli K."/>
            <person name="Lyhne E.K."/>
            <person name="Kogle M.E."/>
            <person name="Barry K."/>
            <person name="Clum A."/>
            <person name="Na H."/>
            <person name="Ledsgaard L."/>
            <person name="Lin J."/>
            <person name="Lipzen A."/>
            <person name="Kuo A."/>
            <person name="Riley R."/>
            <person name="Mondo S."/>
            <person name="Labutti K."/>
            <person name="Haridas S."/>
            <person name="Pangalinan J."/>
            <person name="Salamov A.A."/>
            <person name="Simmons B.A."/>
            <person name="Magnuson J.K."/>
            <person name="Chen J."/>
            <person name="Drula E."/>
            <person name="Henrissat B."/>
            <person name="Wiebenga A."/>
            <person name="Lubbers R.J."/>
            <person name="Gomes A.C."/>
            <person name="Makela M.R."/>
            <person name="Stajich J."/>
            <person name="Grigoriev I.V."/>
            <person name="Mortensen U.H."/>
            <person name="De Vries R.P."/>
            <person name="Baker S.E."/>
            <person name="Andersen M.R."/>
        </authorList>
    </citation>
    <scope>NUCLEOTIDE SEQUENCE [LARGE SCALE GENOMIC DNA]</scope>
    <source>
        <strain evidence="11 12">CBS 588.65</strain>
    </source>
</reference>
<evidence type="ECO:0000256" key="6">
    <source>
        <dbReference type="ARBA" id="ARBA00022967"/>
    </source>
</evidence>
<dbReference type="InterPro" id="IPR018303">
    <property type="entry name" value="ATPase_P-typ_P_site"/>
</dbReference>
<dbReference type="SFLD" id="SFLDF00027">
    <property type="entry name" value="p-type_atpase"/>
    <property type="match status" value="1"/>
</dbReference>
<keyword evidence="5" id="KW-0067">ATP-binding</keyword>
<dbReference type="Gene3D" id="3.40.1110.10">
    <property type="entry name" value="Calcium-transporting ATPase, cytoplasmic domain N"/>
    <property type="match status" value="1"/>
</dbReference>
<dbReference type="InterPro" id="IPR008250">
    <property type="entry name" value="ATPase_P-typ_transduc_dom_A_sf"/>
</dbReference>
<dbReference type="SUPFAM" id="SSF81660">
    <property type="entry name" value="Metal cation-transporting ATPase, ATP-binding domain N"/>
    <property type="match status" value="1"/>
</dbReference>
<dbReference type="InterPro" id="IPR023299">
    <property type="entry name" value="ATPase_P-typ_cyto_dom_N"/>
</dbReference>
<feature type="transmembrane region" description="Helical" evidence="9">
    <location>
        <begin position="169"/>
        <end position="188"/>
    </location>
</feature>
<evidence type="ECO:0000256" key="1">
    <source>
        <dbReference type="ARBA" id="ARBA00004651"/>
    </source>
</evidence>
<dbReference type="SMART" id="SM00831">
    <property type="entry name" value="Cation_ATPase_N"/>
    <property type="match status" value="1"/>
</dbReference>
<comment type="subcellular location">
    <subcellularLocation>
        <location evidence="1">Cell membrane</location>
        <topology evidence="1">Multi-pass membrane protein</topology>
    </subcellularLocation>
</comment>
<dbReference type="InterPro" id="IPR050510">
    <property type="entry name" value="Cation_transp_ATPase_P-type"/>
</dbReference>
<evidence type="ECO:0000313" key="12">
    <source>
        <dbReference type="Proteomes" id="UP001610334"/>
    </source>
</evidence>
<proteinExistence type="predicted"/>
<dbReference type="InterPro" id="IPR006068">
    <property type="entry name" value="ATPase_P-typ_cation-transptr_C"/>
</dbReference>
<feature type="transmembrane region" description="Helical" evidence="9">
    <location>
        <begin position="821"/>
        <end position="841"/>
    </location>
</feature>
<evidence type="ECO:0000256" key="2">
    <source>
        <dbReference type="ARBA" id="ARBA00022475"/>
    </source>
</evidence>
<dbReference type="Pfam" id="PF08282">
    <property type="entry name" value="Hydrolase_3"/>
    <property type="match status" value="1"/>
</dbReference>
<comment type="caution">
    <text evidence="11">The sequence shown here is derived from an EMBL/GenBank/DDBJ whole genome shotgun (WGS) entry which is preliminary data.</text>
</comment>
<organism evidence="11 12">
    <name type="scientific">Aspergillus granulosus</name>
    <dbReference type="NCBI Taxonomy" id="176169"/>
    <lineage>
        <taxon>Eukaryota</taxon>
        <taxon>Fungi</taxon>
        <taxon>Dikarya</taxon>
        <taxon>Ascomycota</taxon>
        <taxon>Pezizomycotina</taxon>
        <taxon>Eurotiomycetes</taxon>
        <taxon>Eurotiomycetidae</taxon>
        <taxon>Eurotiales</taxon>
        <taxon>Aspergillaceae</taxon>
        <taxon>Aspergillus</taxon>
        <taxon>Aspergillus subgen. Nidulantes</taxon>
    </lineage>
</organism>
<dbReference type="PRINTS" id="PR00121">
    <property type="entry name" value="NAKATPASE"/>
</dbReference>
<feature type="transmembrane region" description="Helical" evidence="9">
    <location>
        <begin position="328"/>
        <end position="353"/>
    </location>
</feature>
<dbReference type="Gene3D" id="2.70.150.10">
    <property type="entry name" value="Calcium-transporting ATPase, cytoplasmic transduction domain A"/>
    <property type="match status" value="1"/>
</dbReference>
<dbReference type="PANTHER" id="PTHR43294:SF21">
    <property type="entry name" value="CATION TRANSPORTING ATPASE"/>
    <property type="match status" value="1"/>
</dbReference>
<protein>
    <recommendedName>
        <fullName evidence="10">Cation-transporting P-type ATPase N-terminal domain-containing protein</fullName>
    </recommendedName>
</protein>